<keyword evidence="3 5" id="KW-1133">Transmembrane helix</keyword>
<evidence type="ECO:0000256" key="1">
    <source>
        <dbReference type="ARBA" id="ARBA00004141"/>
    </source>
</evidence>
<dbReference type="PANTHER" id="PTHR32322:SF9">
    <property type="entry name" value="AMINO-ACID METABOLITE EFFLUX PUMP-RELATED"/>
    <property type="match status" value="1"/>
</dbReference>
<organism evidence="7 8">
    <name type="scientific">Roseateles aquae</name>
    <dbReference type="NCBI Taxonomy" id="3077235"/>
    <lineage>
        <taxon>Bacteria</taxon>
        <taxon>Pseudomonadati</taxon>
        <taxon>Pseudomonadota</taxon>
        <taxon>Betaproteobacteria</taxon>
        <taxon>Burkholderiales</taxon>
        <taxon>Sphaerotilaceae</taxon>
        <taxon>Roseateles</taxon>
    </lineage>
</organism>
<name>A0ABU3P869_9BURK</name>
<proteinExistence type="predicted"/>
<dbReference type="EMBL" id="JAVXZY010000002">
    <property type="protein sequence ID" value="MDT8998764.1"/>
    <property type="molecule type" value="Genomic_DNA"/>
</dbReference>
<feature type="transmembrane region" description="Helical" evidence="5">
    <location>
        <begin position="149"/>
        <end position="168"/>
    </location>
</feature>
<keyword evidence="2 5" id="KW-0812">Transmembrane</keyword>
<feature type="domain" description="EamA" evidence="6">
    <location>
        <begin position="10"/>
        <end position="136"/>
    </location>
</feature>
<evidence type="ECO:0000256" key="3">
    <source>
        <dbReference type="ARBA" id="ARBA00022989"/>
    </source>
</evidence>
<feature type="transmembrane region" description="Helical" evidence="5">
    <location>
        <begin position="120"/>
        <end position="137"/>
    </location>
</feature>
<feature type="domain" description="EamA" evidence="6">
    <location>
        <begin position="149"/>
        <end position="282"/>
    </location>
</feature>
<feature type="transmembrane region" description="Helical" evidence="5">
    <location>
        <begin position="240"/>
        <end position="259"/>
    </location>
</feature>
<evidence type="ECO:0000259" key="6">
    <source>
        <dbReference type="Pfam" id="PF00892"/>
    </source>
</evidence>
<keyword evidence="4 5" id="KW-0472">Membrane</keyword>
<comment type="subcellular location">
    <subcellularLocation>
        <location evidence="1">Membrane</location>
        <topology evidence="1">Multi-pass membrane protein</topology>
    </subcellularLocation>
</comment>
<feature type="transmembrane region" description="Helical" evidence="5">
    <location>
        <begin position="265"/>
        <end position="285"/>
    </location>
</feature>
<feature type="transmembrane region" description="Helical" evidence="5">
    <location>
        <begin position="180"/>
        <end position="201"/>
    </location>
</feature>
<keyword evidence="8" id="KW-1185">Reference proteome</keyword>
<accession>A0ABU3P869</accession>
<dbReference type="Pfam" id="PF00892">
    <property type="entry name" value="EamA"/>
    <property type="match status" value="2"/>
</dbReference>
<evidence type="ECO:0000256" key="2">
    <source>
        <dbReference type="ARBA" id="ARBA00022692"/>
    </source>
</evidence>
<dbReference type="PANTHER" id="PTHR32322">
    <property type="entry name" value="INNER MEMBRANE TRANSPORTER"/>
    <property type="match status" value="1"/>
</dbReference>
<feature type="transmembrane region" description="Helical" evidence="5">
    <location>
        <begin position="207"/>
        <end position="228"/>
    </location>
</feature>
<feature type="transmembrane region" description="Helical" evidence="5">
    <location>
        <begin position="91"/>
        <end position="113"/>
    </location>
</feature>
<feature type="transmembrane region" description="Helical" evidence="5">
    <location>
        <begin position="33"/>
        <end position="52"/>
    </location>
</feature>
<dbReference type="Proteomes" id="UP001246372">
    <property type="component" value="Unassembled WGS sequence"/>
</dbReference>
<comment type="caution">
    <text evidence="7">The sequence shown here is derived from an EMBL/GenBank/DDBJ whole genome shotgun (WGS) entry which is preliminary data.</text>
</comment>
<evidence type="ECO:0000313" key="7">
    <source>
        <dbReference type="EMBL" id="MDT8998764.1"/>
    </source>
</evidence>
<evidence type="ECO:0000256" key="5">
    <source>
        <dbReference type="SAM" id="Phobius"/>
    </source>
</evidence>
<sequence>MKPRDIQELLLLAAIWGASFLFMRLGAHQFGPLPMAAMRVSGACLLLLPLLAQRGRLGELRSAWRPLLVVGVLNSALPFALYAYAALSITAGLSSILNATTPLWGALVAWAWLSQALTRWRLLGLAVGFGGVVFLAWDQASFKPGGSGWAILACLLATFCYGIAANASKRWLSHISPLSVATGSQLGAALLLAGPAFVYWPSETPGLQAWISVALLALLCSGIAYILYFRLMQRIGPANTVAVTFLIPVFAVLWGALFLAEAFTLHMAAGCAIVLLGTALAVGLLPRKT</sequence>
<dbReference type="InterPro" id="IPR000620">
    <property type="entry name" value="EamA_dom"/>
</dbReference>
<gene>
    <name evidence="7" type="ORF">RQP53_05715</name>
</gene>
<dbReference type="InterPro" id="IPR037185">
    <property type="entry name" value="EmrE-like"/>
</dbReference>
<reference evidence="7" key="1">
    <citation type="submission" date="2023-09" db="EMBL/GenBank/DDBJ databases">
        <title>Paucibacter sp. APW11 Genome sequencing and assembly.</title>
        <authorList>
            <person name="Kim I."/>
        </authorList>
    </citation>
    <scope>NUCLEOTIDE SEQUENCE</scope>
    <source>
        <strain evidence="7">APW11</strain>
    </source>
</reference>
<dbReference type="InterPro" id="IPR050638">
    <property type="entry name" value="AA-Vitamin_Transporters"/>
</dbReference>
<dbReference type="RefSeq" id="WP_315649270.1">
    <property type="nucleotide sequence ID" value="NZ_JAVXZY010000002.1"/>
</dbReference>
<evidence type="ECO:0000313" key="8">
    <source>
        <dbReference type="Proteomes" id="UP001246372"/>
    </source>
</evidence>
<feature type="transmembrane region" description="Helical" evidence="5">
    <location>
        <begin position="9"/>
        <end position="27"/>
    </location>
</feature>
<protein>
    <submittedName>
        <fullName evidence="7">DMT family transporter</fullName>
    </submittedName>
</protein>
<dbReference type="SUPFAM" id="SSF103481">
    <property type="entry name" value="Multidrug resistance efflux transporter EmrE"/>
    <property type="match status" value="2"/>
</dbReference>
<evidence type="ECO:0000256" key="4">
    <source>
        <dbReference type="ARBA" id="ARBA00023136"/>
    </source>
</evidence>
<feature type="transmembrane region" description="Helical" evidence="5">
    <location>
        <begin position="64"/>
        <end position="85"/>
    </location>
</feature>